<dbReference type="AlphaFoldDB" id="A0A409Y1V4"/>
<protein>
    <submittedName>
        <fullName evidence="2">Uncharacterized protein</fullName>
    </submittedName>
</protein>
<dbReference type="InParanoid" id="A0A409Y1V4"/>
<proteinExistence type="predicted"/>
<organism evidence="2 3">
    <name type="scientific">Gymnopilus dilepis</name>
    <dbReference type="NCBI Taxonomy" id="231916"/>
    <lineage>
        <taxon>Eukaryota</taxon>
        <taxon>Fungi</taxon>
        <taxon>Dikarya</taxon>
        <taxon>Basidiomycota</taxon>
        <taxon>Agaricomycotina</taxon>
        <taxon>Agaricomycetes</taxon>
        <taxon>Agaricomycetidae</taxon>
        <taxon>Agaricales</taxon>
        <taxon>Agaricineae</taxon>
        <taxon>Hymenogastraceae</taxon>
        <taxon>Gymnopilus</taxon>
    </lineage>
</organism>
<evidence type="ECO:0000313" key="2">
    <source>
        <dbReference type="EMBL" id="PPQ96990.1"/>
    </source>
</evidence>
<sequence length="98" mass="10699">MRCSIGVLASPEVQPRAKLLRMPASSRELKKGLREKETEEATRRSRDIPGGRALLCSRRELGSMRILFKDPGPELVNGDVLPALKSCGALGNVSSIIR</sequence>
<name>A0A409Y1V4_9AGAR</name>
<reference evidence="2 3" key="1">
    <citation type="journal article" date="2018" name="Evol. Lett.">
        <title>Horizontal gene cluster transfer increased hallucinogenic mushroom diversity.</title>
        <authorList>
            <person name="Reynolds H.T."/>
            <person name="Vijayakumar V."/>
            <person name="Gluck-Thaler E."/>
            <person name="Korotkin H.B."/>
            <person name="Matheny P.B."/>
            <person name="Slot J.C."/>
        </authorList>
    </citation>
    <scope>NUCLEOTIDE SEQUENCE [LARGE SCALE GENOMIC DNA]</scope>
    <source>
        <strain evidence="2 3">SRW20</strain>
    </source>
</reference>
<feature type="region of interest" description="Disordered" evidence="1">
    <location>
        <begin position="24"/>
        <end position="48"/>
    </location>
</feature>
<dbReference type="Proteomes" id="UP000284706">
    <property type="component" value="Unassembled WGS sequence"/>
</dbReference>
<keyword evidence="3" id="KW-1185">Reference proteome</keyword>
<evidence type="ECO:0000313" key="3">
    <source>
        <dbReference type="Proteomes" id="UP000284706"/>
    </source>
</evidence>
<comment type="caution">
    <text evidence="2">The sequence shown here is derived from an EMBL/GenBank/DDBJ whole genome shotgun (WGS) entry which is preliminary data.</text>
</comment>
<dbReference type="EMBL" id="NHYE01001304">
    <property type="protein sequence ID" value="PPQ96990.1"/>
    <property type="molecule type" value="Genomic_DNA"/>
</dbReference>
<evidence type="ECO:0000256" key="1">
    <source>
        <dbReference type="SAM" id="MobiDB-lite"/>
    </source>
</evidence>
<feature type="compositionally biased region" description="Basic and acidic residues" evidence="1">
    <location>
        <begin position="27"/>
        <end position="48"/>
    </location>
</feature>
<accession>A0A409Y1V4</accession>
<gene>
    <name evidence="2" type="ORF">CVT26_006418</name>
</gene>